<sequence length="148" mass="15920">MSKFRFLIVTTLLAVVSHAGSSSANDAITLTRPQRDGPASMGQIFTPSERSAKKTSVPITPETMLNRVDDRIRGLFNRAADPATHLVTLTSADKAGIGYFIDSFAEIDNNRDGSLTYSEVKGFLDAQSPIERSSGTGSPVTTDIQIIE</sequence>
<proteinExistence type="predicted"/>
<organism evidence="1 2">
    <name type="scientific">Phyllobacterium zundukense</name>
    <dbReference type="NCBI Taxonomy" id="1867719"/>
    <lineage>
        <taxon>Bacteria</taxon>
        <taxon>Pseudomonadati</taxon>
        <taxon>Pseudomonadota</taxon>
        <taxon>Alphaproteobacteria</taxon>
        <taxon>Hyphomicrobiales</taxon>
        <taxon>Phyllobacteriaceae</taxon>
        <taxon>Phyllobacterium</taxon>
    </lineage>
</organism>
<evidence type="ECO:0000313" key="2">
    <source>
        <dbReference type="Proteomes" id="UP001061991"/>
    </source>
</evidence>
<dbReference type="Proteomes" id="UP001061991">
    <property type="component" value="Chromosome"/>
</dbReference>
<keyword evidence="2" id="KW-1185">Reference proteome</keyword>
<name>A0ACD4D6J6_9HYPH</name>
<protein>
    <submittedName>
        <fullName evidence="1">Uncharacterized protein</fullName>
    </submittedName>
</protein>
<dbReference type="EMBL" id="CP104973">
    <property type="protein sequence ID" value="UXN61481.1"/>
    <property type="molecule type" value="Genomic_DNA"/>
</dbReference>
<accession>A0ACD4D6J6</accession>
<gene>
    <name evidence="1" type="ORF">N8E88_15565</name>
</gene>
<reference evidence="1" key="1">
    <citation type="submission" date="2022-09" db="EMBL/GenBank/DDBJ databases">
        <title>Interaction between co-microsymbionts with complementary sets of symbiotic genes in legume-rhizobium systems.</title>
        <authorList>
            <person name="Safronova V."/>
            <person name="Sazanova A."/>
            <person name="Afonin A."/>
            <person name="Chirak E."/>
        </authorList>
    </citation>
    <scope>NUCLEOTIDE SEQUENCE</scope>
    <source>
        <strain evidence="1">A18/3m</strain>
    </source>
</reference>
<evidence type="ECO:0000313" key="1">
    <source>
        <dbReference type="EMBL" id="UXN61481.1"/>
    </source>
</evidence>